<dbReference type="GO" id="GO:0071035">
    <property type="term" value="P:nuclear polyadenylation-dependent rRNA catabolic process"/>
    <property type="evidence" value="ECO:0007669"/>
    <property type="project" value="TreeGrafter"/>
</dbReference>
<dbReference type="InterPro" id="IPR041054">
    <property type="entry name" value="Rrp40_N_euk"/>
</dbReference>
<dbReference type="GO" id="GO:0000177">
    <property type="term" value="C:cytoplasmic exosome (RNase complex)"/>
    <property type="evidence" value="ECO:0007669"/>
    <property type="project" value="TreeGrafter"/>
</dbReference>
<evidence type="ECO:0000259" key="5">
    <source>
        <dbReference type="Pfam" id="PF15985"/>
    </source>
</evidence>
<keyword evidence="4" id="KW-0694">RNA-binding</keyword>
<comment type="subcellular location">
    <subcellularLocation>
        <location evidence="1">Nucleus</location>
    </subcellularLocation>
</comment>
<evidence type="ECO:0000256" key="4">
    <source>
        <dbReference type="ARBA" id="ARBA00022884"/>
    </source>
</evidence>
<dbReference type="InterPro" id="IPR004088">
    <property type="entry name" value="KH_dom_type_1"/>
</dbReference>
<reference evidence="7 8" key="1">
    <citation type="submission" date="2016-01" db="EMBL/GenBank/DDBJ databases">
        <title>Genome sequence of the yeast Holleya sinecauda.</title>
        <authorList>
            <person name="Dietrich F.S."/>
        </authorList>
    </citation>
    <scope>NUCLEOTIDE SEQUENCE [LARGE SCALE GENOMIC DNA]</scope>
    <source>
        <strain evidence="7 8">ATCC 58844</strain>
    </source>
</reference>
<dbReference type="OrthoDB" id="340500at2759"/>
<dbReference type="STRING" id="45286.A0A120K2C4"/>
<dbReference type="GO" id="GO:0034475">
    <property type="term" value="P:U4 snRNA 3'-end processing"/>
    <property type="evidence" value="ECO:0007669"/>
    <property type="project" value="TreeGrafter"/>
</dbReference>
<evidence type="ECO:0000313" key="8">
    <source>
        <dbReference type="Proteomes" id="UP000243052"/>
    </source>
</evidence>
<evidence type="ECO:0000256" key="3">
    <source>
        <dbReference type="ARBA" id="ARBA00022835"/>
    </source>
</evidence>
<name>A0A120K2C4_9SACH</name>
<dbReference type="RefSeq" id="XP_017988087.1">
    <property type="nucleotide sequence ID" value="XM_018132632.1"/>
</dbReference>
<dbReference type="GO" id="GO:0071034">
    <property type="term" value="P:CUT catabolic process"/>
    <property type="evidence" value="ECO:0007669"/>
    <property type="project" value="TreeGrafter"/>
</dbReference>
<dbReference type="GO" id="GO:0000176">
    <property type="term" value="C:nuclear exosome (RNase complex)"/>
    <property type="evidence" value="ECO:0007669"/>
    <property type="project" value="TreeGrafter"/>
</dbReference>
<dbReference type="InterPro" id="IPR026699">
    <property type="entry name" value="Exosome_RNA_bind1/RRP40/RRP4"/>
</dbReference>
<dbReference type="InterPro" id="IPR036612">
    <property type="entry name" value="KH_dom_type_1_sf"/>
</dbReference>
<accession>A0A120K2C4</accession>
<dbReference type="InterPro" id="IPR012340">
    <property type="entry name" value="NA-bd_OB-fold"/>
</dbReference>
<dbReference type="AlphaFoldDB" id="A0A120K2C4"/>
<dbReference type="CDD" id="cd22526">
    <property type="entry name" value="KH-I_Rrp40"/>
    <property type="match status" value="1"/>
</dbReference>
<evidence type="ECO:0000313" key="7">
    <source>
        <dbReference type="EMBL" id="AMD21091.1"/>
    </source>
</evidence>
<dbReference type="GO" id="GO:0071051">
    <property type="term" value="P:poly(A)-dependent snoRNA 3'-end processing"/>
    <property type="evidence" value="ECO:0007669"/>
    <property type="project" value="TreeGrafter"/>
</dbReference>
<dbReference type="InterPro" id="IPR049469">
    <property type="entry name" value="RRP40_KH-I"/>
</dbReference>
<dbReference type="Pfam" id="PF18311">
    <property type="entry name" value="Rrp40_N"/>
    <property type="match status" value="1"/>
</dbReference>
<organism evidence="7 8">
    <name type="scientific">Eremothecium sinecaudum</name>
    <dbReference type="NCBI Taxonomy" id="45286"/>
    <lineage>
        <taxon>Eukaryota</taxon>
        <taxon>Fungi</taxon>
        <taxon>Dikarya</taxon>
        <taxon>Ascomycota</taxon>
        <taxon>Saccharomycotina</taxon>
        <taxon>Saccharomycetes</taxon>
        <taxon>Saccharomycetales</taxon>
        <taxon>Saccharomycetaceae</taxon>
        <taxon>Eremothecium</taxon>
    </lineage>
</organism>
<keyword evidence="8" id="KW-1185">Reference proteome</keyword>
<gene>
    <name evidence="7" type="ORF">AW171_hschr53024</name>
</gene>
<dbReference type="GO" id="GO:0071038">
    <property type="term" value="P:TRAMP-dependent tRNA surveillance pathway"/>
    <property type="evidence" value="ECO:0007669"/>
    <property type="project" value="TreeGrafter"/>
</dbReference>
<dbReference type="GeneID" id="28724367"/>
<dbReference type="SUPFAM" id="SSF54791">
    <property type="entry name" value="Eukaryotic type KH-domain (KH-domain type I)"/>
    <property type="match status" value="1"/>
</dbReference>
<proteinExistence type="predicted"/>
<dbReference type="FunFam" id="2.40.50.140:FF:000127">
    <property type="entry name" value="Exosome complex component RRP40"/>
    <property type="match status" value="1"/>
</dbReference>
<evidence type="ECO:0000256" key="1">
    <source>
        <dbReference type="ARBA" id="ARBA00004123"/>
    </source>
</evidence>
<dbReference type="GO" id="GO:0000467">
    <property type="term" value="P:exonucleolytic trimming to generate mature 3'-end of 5.8S rRNA from tricistronic rRNA transcript (SSU-rRNA, 5.8S rRNA, LSU-rRNA)"/>
    <property type="evidence" value="ECO:0007669"/>
    <property type="project" value="TreeGrafter"/>
</dbReference>
<dbReference type="Pfam" id="PF15985">
    <property type="entry name" value="KH_6"/>
    <property type="match status" value="1"/>
</dbReference>
<dbReference type="EMBL" id="CP014245">
    <property type="protein sequence ID" value="AMD21091.1"/>
    <property type="molecule type" value="Genomic_DNA"/>
</dbReference>
<keyword evidence="3" id="KW-0271">Exosome</keyword>
<protein>
    <submittedName>
        <fullName evidence="7">HEL190Wp</fullName>
    </submittedName>
</protein>
<feature type="domain" description="K Homology" evidence="5">
    <location>
        <begin position="151"/>
        <end position="199"/>
    </location>
</feature>
<feature type="domain" description="Exosome complex exonuclease Rrp40 N-terminal" evidence="6">
    <location>
        <begin position="22"/>
        <end position="61"/>
    </location>
</feature>
<dbReference type="PANTHER" id="PTHR21321">
    <property type="entry name" value="PNAS-3 RELATED"/>
    <property type="match status" value="1"/>
</dbReference>
<dbReference type="Gene3D" id="2.40.50.140">
    <property type="entry name" value="Nucleic acid-binding proteins"/>
    <property type="match status" value="1"/>
</dbReference>
<dbReference type="PANTHER" id="PTHR21321:SF1">
    <property type="entry name" value="EXOSOME COMPLEX COMPONENT RRP40"/>
    <property type="match status" value="1"/>
</dbReference>
<keyword evidence="2" id="KW-0963">Cytoplasm</keyword>
<dbReference type="GO" id="GO:0003723">
    <property type="term" value="F:RNA binding"/>
    <property type="evidence" value="ECO:0007669"/>
    <property type="project" value="UniProtKB-KW"/>
</dbReference>
<dbReference type="Gene3D" id="2.40.50.100">
    <property type="match status" value="1"/>
</dbReference>
<evidence type="ECO:0000259" key="6">
    <source>
        <dbReference type="Pfam" id="PF18311"/>
    </source>
</evidence>
<dbReference type="Proteomes" id="UP000243052">
    <property type="component" value="Chromosome v"/>
</dbReference>
<dbReference type="Gene3D" id="3.30.1370.10">
    <property type="entry name" value="K Homology domain, type 1"/>
    <property type="match status" value="1"/>
</dbReference>
<evidence type="ECO:0000256" key="2">
    <source>
        <dbReference type="ARBA" id="ARBA00022490"/>
    </source>
</evidence>
<dbReference type="Pfam" id="PF21262">
    <property type="entry name" value="RRP40_S1"/>
    <property type="match status" value="1"/>
</dbReference>
<sequence length="236" mass="25924">MANLVIPGDRLHIEENKQVSAGPGVYCDPKTQQLRLVNAGLEVVNETKKGQSVYIEYNSKRYTPAVGDYVIVTIIASFSDSYKVSLSSFSTPVVLSYMSFPNATKKNKPTLKVGDLCYARVSVAEKDLLAELECMDSTTGKVGGFGLLEGGVVVDVPLAFSRELLFNNEYPLLPMLAKYTQLEVAIGVNGKIWINTEDVRTTLACYRSIKDCSTTTESQFKSVIKTHFKGLINSVE</sequence>
<dbReference type="SUPFAM" id="SSF50249">
    <property type="entry name" value="Nucleic acid-binding proteins"/>
    <property type="match status" value="1"/>
</dbReference>